<dbReference type="GO" id="GO:0005737">
    <property type="term" value="C:cytoplasm"/>
    <property type="evidence" value="ECO:0007669"/>
    <property type="project" value="UniProtKB-SubCell"/>
</dbReference>
<organism evidence="4">
    <name type="scientific">Heliothis virescens</name>
    <name type="common">Tobacco budworm moth</name>
    <dbReference type="NCBI Taxonomy" id="7102"/>
    <lineage>
        <taxon>Eukaryota</taxon>
        <taxon>Metazoa</taxon>
        <taxon>Ecdysozoa</taxon>
        <taxon>Arthropoda</taxon>
        <taxon>Hexapoda</taxon>
        <taxon>Insecta</taxon>
        <taxon>Pterygota</taxon>
        <taxon>Neoptera</taxon>
        <taxon>Endopterygota</taxon>
        <taxon>Lepidoptera</taxon>
        <taxon>Glossata</taxon>
        <taxon>Ditrysia</taxon>
        <taxon>Noctuoidea</taxon>
        <taxon>Noctuidae</taxon>
        <taxon>Heliothinae</taxon>
        <taxon>Heliothis</taxon>
    </lineage>
</organism>
<gene>
    <name evidence="4" type="ORF">B5V51_8984</name>
</gene>
<keyword evidence="2" id="KW-0963">Cytoplasm</keyword>
<evidence type="ECO:0000313" key="4">
    <source>
        <dbReference type="EMBL" id="PCG65579.1"/>
    </source>
</evidence>
<dbReference type="EMBL" id="NWSH01004004">
    <property type="protein sequence ID" value="PCG65579.1"/>
    <property type="molecule type" value="Genomic_DNA"/>
</dbReference>
<dbReference type="Pfam" id="PF13911">
    <property type="entry name" value="AhpC-TSA_2"/>
    <property type="match status" value="1"/>
</dbReference>
<accession>A0A2A4J138</accession>
<proteinExistence type="predicted"/>
<dbReference type="GO" id="GO:0047017">
    <property type="term" value="F:prostaglandin F synthase activity"/>
    <property type="evidence" value="ECO:0007669"/>
    <property type="project" value="TreeGrafter"/>
</dbReference>
<evidence type="ECO:0000256" key="3">
    <source>
        <dbReference type="ARBA" id="ARBA00023002"/>
    </source>
</evidence>
<sequence>MIGVGVEEAGSKEFISGKFFDGELYHVENISTYQTLGFKRFNVVTILTSLFWKQSRDAIFKGRGMGLESDLIGDGLQNGGALFVRKGGKLCFHFVQVGPADRYPNTDILEVYFCLFFFSFSIM</sequence>
<comment type="caution">
    <text evidence="4">The sequence shown here is derived from an EMBL/GenBank/DDBJ whole genome shotgun (WGS) entry which is preliminary data.</text>
</comment>
<keyword evidence="3" id="KW-0560">Oxidoreductase</keyword>
<dbReference type="InterPro" id="IPR032801">
    <property type="entry name" value="PXL2A/B/C"/>
</dbReference>
<dbReference type="AlphaFoldDB" id="A0A2A4J138"/>
<evidence type="ECO:0000256" key="1">
    <source>
        <dbReference type="ARBA" id="ARBA00004496"/>
    </source>
</evidence>
<name>A0A2A4J138_HELVI</name>
<reference evidence="4" key="1">
    <citation type="submission" date="2017-09" db="EMBL/GenBank/DDBJ databases">
        <title>Contemporary evolution of a Lepidopteran species, Heliothis virescens, in response to modern agricultural practices.</title>
        <authorList>
            <person name="Fritz M.L."/>
            <person name="Deyonke A.M."/>
            <person name="Papanicolaou A."/>
            <person name="Micinski S."/>
            <person name="Westbrook J."/>
            <person name="Gould F."/>
        </authorList>
    </citation>
    <scope>NUCLEOTIDE SEQUENCE [LARGE SCALE GENOMIC DNA]</scope>
    <source>
        <strain evidence="4">HvINT-</strain>
        <tissue evidence="4">Whole body</tissue>
    </source>
</reference>
<comment type="subcellular location">
    <subcellularLocation>
        <location evidence="1">Cytoplasm</location>
    </subcellularLocation>
</comment>
<dbReference type="PANTHER" id="PTHR28630:SF29">
    <property type="entry name" value="PROSTAMIDE_PROSTAGLANDIN F SYNTHASE"/>
    <property type="match status" value="1"/>
</dbReference>
<dbReference type="PANTHER" id="PTHR28630">
    <property type="match status" value="1"/>
</dbReference>
<dbReference type="GO" id="GO:0001516">
    <property type="term" value="P:prostaglandin biosynthetic process"/>
    <property type="evidence" value="ECO:0007669"/>
    <property type="project" value="TreeGrafter"/>
</dbReference>
<protein>
    <submittedName>
        <fullName evidence="4">Uncharacterized protein</fullName>
    </submittedName>
</protein>
<evidence type="ECO:0000256" key="2">
    <source>
        <dbReference type="ARBA" id="ARBA00022490"/>
    </source>
</evidence>